<dbReference type="Proteomes" id="UP000276301">
    <property type="component" value="Unassembled WGS sequence"/>
</dbReference>
<accession>A0A498CLR0</accession>
<keyword evidence="2" id="KW-0547">Nucleotide-binding</keyword>
<evidence type="ECO:0000256" key="4">
    <source>
        <dbReference type="ARBA" id="ARBA00022967"/>
    </source>
</evidence>
<dbReference type="GO" id="GO:0016887">
    <property type="term" value="F:ATP hydrolysis activity"/>
    <property type="evidence" value="ECO:0007669"/>
    <property type="project" value="InterPro"/>
</dbReference>
<evidence type="ECO:0000259" key="5">
    <source>
        <dbReference type="PROSITE" id="PS50893"/>
    </source>
</evidence>
<keyword evidence="4" id="KW-1278">Translocase</keyword>
<dbReference type="PANTHER" id="PTHR42794">
    <property type="entry name" value="HEMIN IMPORT ATP-BINDING PROTEIN HMUV"/>
    <property type="match status" value="1"/>
</dbReference>
<dbReference type="Gene3D" id="3.40.50.300">
    <property type="entry name" value="P-loop containing nucleotide triphosphate hydrolases"/>
    <property type="match status" value="1"/>
</dbReference>
<gene>
    <name evidence="6" type="ORF">D4A47_09070</name>
</gene>
<keyword evidence="7" id="KW-1185">Reference proteome</keyword>
<organism evidence="6 7">
    <name type="scientific">Anaerotruncus massiliensis</name>
    <name type="common">ex Liu et al. 2021</name>
    <dbReference type="NCBI Taxonomy" id="2321404"/>
    <lineage>
        <taxon>Bacteria</taxon>
        <taxon>Bacillati</taxon>
        <taxon>Bacillota</taxon>
        <taxon>Clostridia</taxon>
        <taxon>Eubacteriales</taxon>
        <taxon>Oscillospiraceae</taxon>
        <taxon>Anaerotruncus</taxon>
    </lineage>
</organism>
<dbReference type="SUPFAM" id="SSF52540">
    <property type="entry name" value="P-loop containing nucleoside triphosphate hydrolases"/>
    <property type="match status" value="1"/>
</dbReference>
<feature type="domain" description="ABC transporter" evidence="5">
    <location>
        <begin position="6"/>
        <end position="242"/>
    </location>
</feature>
<protein>
    <submittedName>
        <fullName evidence="6">ABC transporter ATP-binding protein</fullName>
    </submittedName>
</protein>
<dbReference type="InterPro" id="IPR003439">
    <property type="entry name" value="ABC_transporter-like_ATP-bd"/>
</dbReference>
<keyword evidence="1" id="KW-0813">Transport</keyword>
<dbReference type="CDD" id="cd03214">
    <property type="entry name" value="ABC_Iron-Siderophores_B12_Hemin"/>
    <property type="match status" value="1"/>
</dbReference>
<dbReference type="PANTHER" id="PTHR42794:SF1">
    <property type="entry name" value="HEMIN IMPORT ATP-BINDING PROTEIN HMUV"/>
    <property type="match status" value="1"/>
</dbReference>
<keyword evidence="3 6" id="KW-0067">ATP-binding</keyword>
<evidence type="ECO:0000256" key="3">
    <source>
        <dbReference type="ARBA" id="ARBA00022840"/>
    </source>
</evidence>
<sequence>MAEPFFRTERLTVGYNGVPLIRDIEIRLDRGRILTLIGPNGSGKSTVLKSITNYLKPLCGAVYLESRAVGGRTGGDLSRLVSVVLTEKPRTELMTCGEVAATGRYPYTGMLGILSEEDRRLVREAMELVDVWALREQDFTEISDGQRQRVLLARAICQQPRVIVLDEPTAFLDVRYKLELLGILRKLAKERRITVIMSLHELDLAQKVSDLVMCVKGETVTHIGPPQEIFNRELIAGLYGLAGGSYNPLFGSFEMARPAGEPELFVIAGGGTGIPVFRALQKKGVPFAAGVLHENDADCLLARDLAGEVITERAFEPIGADAYGRALRRMEACGRVVNCLTGYGEMNRKNRELYEQALAMGLETVTGADLI</sequence>
<dbReference type="SMART" id="SM00382">
    <property type="entry name" value="AAA"/>
    <property type="match status" value="1"/>
</dbReference>
<dbReference type="RefSeq" id="WP_121587037.1">
    <property type="nucleotide sequence ID" value="NZ_RCHT01000015.1"/>
</dbReference>
<evidence type="ECO:0000313" key="6">
    <source>
        <dbReference type="EMBL" id="RLL10248.1"/>
    </source>
</evidence>
<dbReference type="AlphaFoldDB" id="A0A498CLR0"/>
<dbReference type="InterPro" id="IPR027417">
    <property type="entry name" value="P-loop_NTPase"/>
</dbReference>
<comment type="caution">
    <text evidence="6">The sequence shown here is derived from an EMBL/GenBank/DDBJ whole genome shotgun (WGS) entry which is preliminary data.</text>
</comment>
<dbReference type="GO" id="GO:0005524">
    <property type="term" value="F:ATP binding"/>
    <property type="evidence" value="ECO:0007669"/>
    <property type="project" value="UniProtKB-KW"/>
</dbReference>
<dbReference type="Pfam" id="PF00005">
    <property type="entry name" value="ABC_tran"/>
    <property type="match status" value="1"/>
</dbReference>
<dbReference type="EMBL" id="RCHT01000015">
    <property type="protein sequence ID" value="RLL10248.1"/>
    <property type="molecule type" value="Genomic_DNA"/>
</dbReference>
<evidence type="ECO:0000256" key="2">
    <source>
        <dbReference type="ARBA" id="ARBA00022741"/>
    </source>
</evidence>
<evidence type="ECO:0000256" key="1">
    <source>
        <dbReference type="ARBA" id="ARBA00022448"/>
    </source>
</evidence>
<reference evidence="6 7" key="1">
    <citation type="submission" date="2018-10" db="EMBL/GenBank/DDBJ databases">
        <title>Anaerotruncus faecis sp. nov., isolated from human feces.</title>
        <authorList>
            <person name="Wang Y.-J."/>
        </authorList>
    </citation>
    <scope>NUCLEOTIDE SEQUENCE [LARGE SCALE GENOMIC DNA]</scope>
    <source>
        <strain evidence="6 7">22A2-44</strain>
    </source>
</reference>
<proteinExistence type="predicted"/>
<name>A0A498CLR0_9FIRM</name>
<dbReference type="InterPro" id="IPR003593">
    <property type="entry name" value="AAA+_ATPase"/>
</dbReference>
<evidence type="ECO:0000313" key="7">
    <source>
        <dbReference type="Proteomes" id="UP000276301"/>
    </source>
</evidence>
<dbReference type="PROSITE" id="PS50893">
    <property type="entry name" value="ABC_TRANSPORTER_2"/>
    <property type="match status" value="1"/>
</dbReference>